<dbReference type="InterPro" id="IPR003439">
    <property type="entry name" value="ABC_transporter-like_ATP-bd"/>
</dbReference>
<dbReference type="STRING" id="1324314.BVG16_23420"/>
<dbReference type="EMBL" id="MSZX01000010">
    <property type="protein sequence ID" value="OPA74805.1"/>
    <property type="molecule type" value="Genomic_DNA"/>
</dbReference>
<name>A0A1T2X4R1_9BACL</name>
<dbReference type="PROSITE" id="PS00211">
    <property type="entry name" value="ABC_TRANSPORTER_1"/>
    <property type="match status" value="1"/>
</dbReference>
<dbReference type="GO" id="GO:0016887">
    <property type="term" value="F:ATP hydrolysis activity"/>
    <property type="evidence" value="ECO:0007669"/>
    <property type="project" value="InterPro"/>
</dbReference>
<evidence type="ECO:0000313" key="5">
    <source>
        <dbReference type="EMBL" id="OPA74805.1"/>
    </source>
</evidence>
<keyword evidence="2" id="KW-0547">Nucleotide-binding</keyword>
<dbReference type="InterPro" id="IPR003593">
    <property type="entry name" value="AAA+_ATPase"/>
</dbReference>
<dbReference type="PANTHER" id="PTHR42788:SF21">
    <property type="entry name" value="ABC TRANSPORTER ATP-BINDING PROTEIN"/>
    <property type="match status" value="1"/>
</dbReference>
<organism evidence="5 6">
    <name type="scientific">Paenibacillus selenitireducens</name>
    <dbReference type="NCBI Taxonomy" id="1324314"/>
    <lineage>
        <taxon>Bacteria</taxon>
        <taxon>Bacillati</taxon>
        <taxon>Bacillota</taxon>
        <taxon>Bacilli</taxon>
        <taxon>Bacillales</taxon>
        <taxon>Paenibacillaceae</taxon>
        <taxon>Paenibacillus</taxon>
    </lineage>
</organism>
<dbReference type="SUPFAM" id="SSF52540">
    <property type="entry name" value="P-loop containing nucleoside triphosphate hydrolases"/>
    <property type="match status" value="1"/>
</dbReference>
<dbReference type="SMART" id="SM00382">
    <property type="entry name" value="AAA"/>
    <property type="match status" value="1"/>
</dbReference>
<dbReference type="InterPro" id="IPR050166">
    <property type="entry name" value="ABC_transporter_ATP-bind"/>
</dbReference>
<reference evidence="5 6" key="1">
    <citation type="submission" date="2017-01" db="EMBL/GenBank/DDBJ databases">
        <title>Genome analysis of Paenibacillus selenitrireducens ES3-24.</title>
        <authorList>
            <person name="Xu D."/>
            <person name="Yao R."/>
            <person name="Zheng S."/>
        </authorList>
    </citation>
    <scope>NUCLEOTIDE SEQUENCE [LARGE SCALE GENOMIC DNA]</scope>
    <source>
        <strain evidence="5 6">ES3-24</strain>
    </source>
</reference>
<accession>A0A1T2X4R1</accession>
<dbReference type="CDD" id="cd03293">
    <property type="entry name" value="ABC_NrtD_SsuB_transporters"/>
    <property type="match status" value="1"/>
</dbReference>
<keyword evidence="6" id="KW-1185">Reference proteome</keyword>
<evidence type="ECO:0000256" key="3">
    <source>
        <dbReference type="ARBA" id="ARBA00022840"/>
    </source>
</evidence>
<dbReference type="Pfam" id="PF00005">
    <property type="entry name" value="ABC_tran"/>
    <property type="match status" value="1"/>
</dbReference>
<dbReference type="Proteomes" id="UP000190188">
    <property type="component" value="Unassembled WGS sequence"/>
</dbReference>
<keyword evidence="1" id="KW-0813">Transport</keyword>
<dbReference type="GO" id="GO:0005524">
    <property type="term" value="F:ATP binding"/>
    <property type="evidence" value="ECO:0007669"/>
    <property type="project" value="UniProtKB-KW"/>
</dbReference>
<keyword evidence="3 5" id="KW-0067">ATP-binding</keyword>
<evidence type="ECO:0000256" key="2">
    <source>
        <dbReference type="ARBA" id="ARBA00022741"/>
    </source>
</evidence>
<evidence type="ECO:0000256" key="1">
    <source>
        <dbReference type="ARBA" id="ARBA00022448"/>
    </source>
</evidence>
<dbReference type="AlphaFoldDB" id="A0A1T2X4R1"/>
<dbReference type="Gene3D" id="3.40.50.300">
    <property type="entry name" value="P-loop containing nucleotide triphosphate hydrolases"/>
    <property type="match status" value="1"/>
</dbReference>
<gene>
    <name evidence="5" type="ORF">BVG16_23420</name>
</gene>
<comment type="caution">
    <text evidence="5">The sequence shown here is derived from an EMBL/GenBank/DDBJ whole genome shotgun (WGS) entry which is preliminary data.</text>
</comment>
<sequence>MVPVVELKEVTQVYVTDREATLAIDRISLTVNPGEFVSLVGPSGCGKTTILSMIAGLLHSTTGEVKVHGTNVQGPSPTVGYMLQQDYLFPWRTIADNVCIGLELTGQLTAQLRDYTLQLLEEMGLSNTAQLYPHQLSGGMRQRVALVRTLATNPDLLLLDEPFSALDYQTKLQLEDLIVETMKQHQKTAILVTHDLSEAIAVSDRVIVLERNPGRVRKEFVIPDGIRQAQPFYAREQEGFNQLFHNVWKELEATERRES</sequence>
<proteinExistence type="predicted"/>
<evidence type="ECO:0000313" key="6">
    <source>
        <dbReference type="Proteomes" id="UP000190188"/>
    </source>
</evidence>
<evidence type="ECO:0000259" key="4">
    <source>
        <dbReference type="PROSITE" id="PS50893"/>
    </source>
</evidence>
<dbReference type="OrthoDB" id="18967at2"/>
<protein>
    <submittedName>
        <fullName evidence="5">Spermidine/putrescine ABC transporter ATP-binding protein</fullName>
    </submittedName>
</protein>
<feature type="domain" description="ABC transporter" evidence="4">
    <location>
        <begin position="5"/>
        <end position="236"/>
    </location>
</feature>
<dbReference type="InterPro" id="IPR017871">
    <property type="entry name" value="ABC_transporter-like_CS"/>
</dbReference>
<dbReference type="PROSITE" id="PS50893">
    <property type="entry name" value="ABC_TRANSPORTER_2"/>
    <property type="match status" value="1"/>
</dbReference>
<dbReference type="PANTHER" id="PTHR42788">
    <property type="entry name" value="TAURINE IMPORT ATP-BINDING PROTEIN-RELATED"/>
    <property type="match status" value="1"/>
</dbReference>
<dbReference type="RefSeq" id="WP_078501714.1">
    <property type="nucleotide sequence ID" value="NZ_MSZX01000010.1"/>
</dbReference>
<dbReference type="InterPro" id="IPR027417">
    <property type="entry name" value="P-loop_NTPase"/>
</dbReference>